<dbReference type="eggNOG" id="COG2304">
    <property type="taxonomic scope" value="Bacteria"/>
</dbReference>
<reference evidence="2 3" key="1">
    <citation type="journal article" date="2013" name="Genome Announc.">
        <title>Draft Genome Sequence of Rhizobium mesoamericanum STM3625, a Nitrogen-Fixing Symbiont of Mimosa pudica Isolated in French Guiana (South America).</title>
        <authorList>
            <person name="Moulin L."/>
            <person name="Mornico D."/>
            <person name="Melkonian R."/>
            <person name="Klonowska A."/>
        </authorList>
    </citation>
    <scope>NUCLEOTIDE SEQUENCE [LARGE SCALE GENOMIC DNA]</scope>
    <source>
        <strain evidence="2 3">STM3625</strain>
    </source>
</reference>
<dbReference type="STRING" id="1211777.BN77_1626"/>
<feature type="transmembrane region" description="Helical" evidence="1">
    <location>
        <begin position="41"/>
        <end position="62"/>
    </location>
</feature>
<keyword evidence="3" id="KW-1185">Reference proteome</keyword>
<evidence type="ECO:0000313" key="3">
    <source>
        <dbReference type="Proteomes" id="UP000009319"/>
    </source>
</evidence>
<dbReference type="EMBL" id="CANI01000006">
    <property type="protein sequence ID" value="CCM74496.1"/>
    <property type="molecule type" value="Genomic_DNA"/>
</dbReference>
<proteinExistence type="predicted"/>
<dbReference type="HOGENOM" id="CLU_113195_1_0_5"/>
<accession>K0PD25</accession>
<dbReference type="Proteomes" id="UP000009319">
    <property type="component" value="Unassembled WGS sequence"/>
</dbReference>
<comment type="caution">
    <text evidence="2">The sequence shown here is derived from an EMBL/GenBank/DDBJ whole genome shotgun (WGS) entry which is preliminary data.</text>
</comment>
<gene>
    <name evidence="2" type="ORF">BN77_1626</name>
</gene>
<keyword evidence="1" id="KW-0472">Membrane</keyword>
<dbReference type="InterPro" id="IPR025489">
    <property type="entry name" value="DUF4381"/>
</dbReference>
<keyword evidence="1" id="KW-0812">Transmembrane</keyword>
<evidence type="ECO:0000256" key="1">
    <source>
        <dbReference type="SAM" id="Phobius"/>
    </source>
</evidence>
<evidence type="ECO:0000313" key="2">
    <source>
        <dbReference type="EMBL" id="CCM74496.1"/>
    </source>
</evidence>
<dbReference type="AlphaFoldDB" id="K0PD25"/>
<organism evidence="2 3">
    <name type="scientific">Rhizobium mesoamericanum STM3625</name>
    <dbReference type="NCBI Taxonomy" id="1211777"/>
    <lineage>
        <taxon>Bacteria</taxon>
        <taxon>Pseudomonadati</taxon>
        <taxon>Pseudomonadota</taxon>
        <taxon>Alphaproteobacteria</taxon>
        <taxon>Hyphomicrobiales</taxon>
        <taxon>Rhizobiaceae</taxon>
        <taxon>Rhizobium/Agrobacterium group</taxon>
        <taxon>Rhizobium</taxon>
    </lineage>
</organism>
<sequence length="180" mass="20128">MAATEAMMEKAPALDPTTETALRSMHDIVVPAPVSWLPQTWGWGLLGSVAVALLLVWGFIALGRYRRNAYRREALQLLDAIRDDIRSPATRKDGIHRLSELMKRTALAAWPRLTVACLTGSDWNKFLKATSEEAPGRALEKLFDDFEYRAEASIDLLPANIGDDLVADARRWIVRHHVPA</sequence>
<evidence type="ECO:0008006" key="4">
    <source>
        <dbReference type="Google" id="ProtNLM"/>
    </source>
</evidence>
<protein>
    <recommendedName>
        <fullName evidence="4">DUF4381 domain-containing protein</fullName>
    </recommendedName>
</protein>
<keyword evidence="1" id="KW-1133">Transmembrane helix</keyword>
<name>K0PD25_9HYPH</name>
<dbReference type="Pfam" id="PF14316">
    <property type="entry name" value="DUF4381"/>
    <property type="match status" value="1"/>
</dbReference>